<evidence type="ECO:0000256" key="1">
    <source>
        <dbReference type="ARBA" id="ARBA00022596"/>
    </source>
</evidence>
<sequence>MDIYFDCGSGISGDMTLAAFVDLGVPVEWLRQELARLPLDGFDIQESVVSRNGIRAKKIDVIDIHGDGDDGHAHGRHYAAIRSLIGGSPLPERVKQIALAAFEKLAKAEAAVHGVPLEKVHFHEVGGVDAIVDIVGAALCVAHLKVGKIAASAVPLGSGHVTCRHGVLPVPAPATVGILKGVPVYGTNVDCELVTPTGAAILTTLATEFGPMPAMTMEKTGYGAGTREIAAMPNLLRLISGRFQTAGAADGHADLMMETCIDDMTPEIWGHVMERLFEAGARDVYFVPVHMKKNRPGILLCVLCDKAQREALAACILSETTSIGVRYYPVERIMLARRPVTVKTAFGPVQAKAVTLPNGTTRIAPEYEACRKISLERKVSILEIYRATADGPVV</sequence>
<evidence type="ECO:0000313" key="4">
    <source>
        <dbReference type="Proteomes" id="UP000008561"/>
    </source>
</evidence>
<dbReference type="eggNOG" id="COG1641">
    <property type="taxonomic scope" value="Bacteria"/>
</dbReference>
<keyword evidence="1 2" id="KW-0533">Nickel</keyword>
<dbReference type="GO" id="GO:0016829">
    <property type="term" value="F:lyase activity"/>
    <property type="evidence" value="ECO:0007669"/>
    <property type="project" value="UniProtKB-UniRule"/>
</dbReference>
<keyword evidence="2" id="KW-0456">Lyase</keyword>
<organism evidence="3 4">
    <name type="scientific">Desulfosudis oleivorans (strain DSM 6200 / JCM 39069 / Hxd3)</name>
    <name type="common">Desulfococcus oleovorans</name>
    <dbReference type="NCBI Taxonomy" id="96561"/>
    <lineage>
        <taxon>Bacteria</taxon>
        <taxon>Pseudomonadati</taxon>
        <taxon>Thermodesulfobacteriota</taxon>
        <taxon>Desulfobacteria</taxon>
        <taxon>Desulfobacterales</taxon>
        <taxon>Desulfosudaceae</taxon>
        <taxon>Desulfosudis</taxon>
    </lineage>
</organism>
<dbReference type="OrthoDB" id="9765625at2"/>
<name>A8ZUI7_DESOH</name>
<dbReference type="NCBIfam" id="TIGR00299">
    <property type="entry name" value="nickel pincer cofactor biosynthesis protein LarC"/>
    <property type="match status" value="1"/>
</dbReference>
<dbReference type="EMBL" id="CP000859">
    <property type="protein sequence ID" value="ABW68019.1"/>
    <property type="molecule type" value="Genomic_DNA"/>
</dbReference>
<gene>
    <name evidence="3" type="ordered locus">Dole_2215</name>
</gene>
<dbReference type="Pfam" id="PF01969">
    <property type="entry name" value="Ni_insertion"/>
    <property type="match status" value="1"/>
</dbReference>
<dbReference type="AlphaFoldDB" id="A8ZUI7"/>
<reference evidence="3 4" key="1">
    <citation type="submission" date="2007-10" db="EMBL/GenBank/DDBJ databases">
        <title>Complete sequence of Desulfococcus oleovorans Hxd3.</title>
        <authorList>
            <consortium name="US DOE Joint Genome Institute"/>
            <person name="Copeland A."/>
            <person name="Lucas S."/>
            <person name="Lapidus A."/>
            <person name="Barry K."/>
            <person name="Glavina del Rio T."/>
            <person name="Dalin E."/>
            <person name="Tice H."/>
            <person name="Pitluck S."/>
            <person name="Kiss H."/>
            <person name="Brettin T."/>
            <person name="Bruce D."/>
            <person name="Detter J.C."/>
            <person name="Han C."/>
            <person name="Schmutz J."/>
            <person name="Larimer F."/>
            <person name="Land M."/>
            <person name="Hauser L."/>
            <person name="Kyrpides N."/>
            <person name="Kim E."/>
            <person name="Wawrik B."/>
            <person name="Richardson P."/>
        </authorList>
    </citation>
    <scope>NUCLEOTIDE SEQUENCE [LARGE SCALE GENOMIC DNA]</scope>
    <source>
        <strain evidence="4">DSM 6200 / JCM 39069 / Hxd3</strain>
    </source>
</reference>
<protein>
    <recommendedName>
        <fullName evidence="2">Putative nickel insertion protein</fullName>
    </recommendedName>
</protein>
<dbReference type="STRING" id="96561.Dole_2215"/>
<keyword evidence="4" id="KW-1185">Reference proteome</keyword>
<dbReference type="KEGG" id="dol:Dole_2215"/>
<dbReference type="PANTHER" id="PTHR36566">
    <property type="entry name" value="NICKEL INSERTION PROTEIN-RELATED"/>
    <property type="match status" value="1"/>
</dbReference>
<dbReference type="HAMAP" id="MF_01074">
    <property type="entry name" value="LarC"/>
    <property type="match status" value="1"/>
</dbReference>
<evidence type="ECO:0000313" key="3">
    <source>
        <dbReference type="EMBL" id="ABW68019.1"/>
    </source>
</evidence>
<dbReference type="InterPro" id="IPR002822">
    <property type="entry name" value="Ni_insertion"/>
</dbReference>
<accession>A8ZUI7</accession>
<dbReference type="RefSeq" id="WP_012175631.1">
    <property type="nucleotide sequence ID" value="NC_009943.1"/>
</dbReference>
<dbReference type="Proteomes" id="UP000008561">
    <property type="component" value="Chromosome"/>
</dbReference>
<dbReference type="PANTHER" id="PTHR36566:SF1">
    <property type="entry name" value="PYRIDINIUM-3,5-BISTHIOCARBOXYLIC ACID MONONUCLEOTIDE NICKEL INSERTION PROTEIN"/>
    <property type="match status" value="1"/>
</dbReference>
<proteinExistence type="inferred from homology"/>
<dbReference type="HOGENOM" id="CLU_028523_2_1_7"/>
<comment type="similarity">
    <text evidence="2">Belongs to the LarC family.</text>
</comment>
<evidence type="ECO:0000256" key="2">
    <source>
        <dbReference type="HAMAP-Rule" id="MF_01074"/>
    </source>
</evidence>
<dbReference type="GO" id="GO:0016151">
    <property type="term" value="F:nickel cation binding"/>
    <property type="evidence" value="ECO:0007669"/>
    <property type="project" value="UniProtKB-UniRule"/>
</dbReference>
<dbReference type="Gene3D" id="3.30.70.1380">
    <property type="entry name" value="Transcriptional regulatory protein pf0864 domain like"/>
    <property type="match status" value="1"/>
</dbReference>